<feature type="compositionally biased region" description="Low complexity" evidence="1">
    <location>
        <begin position="368"/>
        <end position="384"/>
    </location>
</feature>
<dbReference type="EMBL" id="QEAO01000010">
    <property type="protein sequence ID" value="TPX35132.1"/>
    <property type="molecule type" value="Genomic_DNA"/>
</dbReference>
<name>A0A507C672_9FUNG</name>
<dbReference type="InterPro" id="IPR004045">
    <property type="entry name" value="Glutathione_S-Trfase_N"/>
</dbReference>
<sequence>MMMFGKLQAAFMARILATHSATAPPVILHHRIGSAFSKRARQTLALKQNVQFYQCIHAGDMPGTRLALSELAGGYRRVPVLQVGSDVYCGSDTIAWYLERRHAFPSLFPSSESSGPPSDIKNASIGTILHEYVDQILWPQLVPLRHSYKLPESQKADREKLYKMTGEEAPKHLSDARAAFAKYCHLLAFQLGPNNFIHNTSAPHWSDLVMSTPVHAVVNGWKVVEKDSEVSSIWSHYGRILKPWMERINRACETTHDIIQLTPADTLGVAMNYQSLEQPGIMNCGDGLLVGNEVEVYPGGRDDIGKNPKELPEPPVRGRVYSSSPLHITLARKVSLRDGDGFKDVQLTVSFMRGRLATKKLGDTTTNKSATPSSPPDTSTKQKPFIYPGDLKR</sequence>
<feature type="domain" description="GST N-terminal" evidence="3">
    <location>
        <begin position="24"/>
        <end position="106"/>
    </location>
</feature>
<gene>
    <name evidence="4" type="ORF">SmJEL517_g02415</name>
</gene>
<dbReference type="AlphaFoldDB" id="A0A507C672"/>
<evidence type="ECO:0000313" key="5">
    <source>
        <dbReference type="Proteomes" id="UP000319731"/>
    </source>
</evidence>
<protein>
    <recommendedName>
        <fullName evidence="3">GST N-terminal domain-containing protein</fullName>
    </recommendedName>
</protein>
<feature type="region of interest" description="Disordered" evidence="1">
    <location>
        <begin position="358"/>
        <end position="393"/>
    </location>
</feature>
<dbReference type="Pfam" id="PF13417">
    <property type="entry name" value="GST_N_3"/>
    <property type="match status" value="1"/>
</dbReference>
<keyword evidence="5" id="KW-1185">Reference proteome</keyword>
<dbReference type="STRING" id="1806994.A0A507C672"/>
<organism evidence="4 5">
    <name type="scientific">Synchytrium microbalum</name>
    <dbReference type="NCBI Taxonomy" id="1806994"/>
    <lineage>
        <taxon>Eukaryota</taxon>
        <taxon>Fungi</taxon>
        <taxon>Fungi incertae sedis</taxon>
        <taxon>Chytridiomycota</taxon>
        <taxon>Chytridiomycota incertae sedis</taxon>
        <taxon>Chytridiomycetes</taxon>
        <taxon>Synchytriales</taxon>
        <taxon>Synchytriaceae</taxon>
        <taxon>Synchytrium</taxon>
    </lineage>
</organism>
<feature type="chain" id="PRO_5021477047" description="GST N-terminal domain-containing protein" evidence="2">
    <location>
        <begin position="18"/>
        <end position="393"/>
    </location>
</feature>
<dbReference type="OrthoDB" id="202840at2759"/>
<dbReference type="InterPro" id="IPR036249">
    <property type="entry name" value="Thioredoxin-like_sf"/>
</dbReference>
<dbReference type="GeneID" id="42003640"/>
<dbReference type="RefSeq" id="XP_031025717.1">
    <property type="nucleotide sequence ID" value="XM_031168343.1"/>
</dbReference>
<evidence type="ECO:0000259" key="3">
    <source>
        <dbReference type="PROSITE" id="PS50404"/>
    </source>
</evidence>
<proteinExistence type="predicted"/>
<dbReference type="SUPFAM" id="SSF52833">
    <property type="entry name" value="Thioredoxin-like"/>
    <property type="match status" value="1"/>
</dbReference>
<keyword evidence="2" id="KW-0732">Signal</keyword>
<evidence type="ECO:0000256" key="1">
    <source>
        <dbReference type="SAM" id="MobiDB-lite"/>
    </source>
</evidence>
<comment type="caution">
    <text evidence="4">The sequence shown here is derived from an EMBL/GenBank/DDBJ whole genome shotgun (WGS) entry which is preliminary data.</text>
</comment>
<dbReference type="Proteomes" id="UP000319731">
    <property type="component" value="Unassembled WGS sequence"/>
</dbReference>
<dbReference type="PROSITE" id="PS50404">
    <property type="entry name" value="GST_NTER"/>
    <property type="match status" value="1"/>
</dbReference>
<feature type="signal peptide" evidence="2">
    <location>
        <begin position="1"/>
        <end position="17"/>
    </location>
</feature>
<evidence type="ECO:0000256" key="2">
    <source>
        <dbReference type="SAM" id="SignalP"/>
    </source>
</evidence>
<reference evidence="4 5" key="1">
    <citation type="journal article" date="2019" name="Sci. Rep.">
        <title>Comparative genomics of chytrid fungi reveal insights into the obligate biotrophic and pathogenic lifestyle of Synchytrium endobioticum.</title>
        <authorList>
            <person name="van de Vossenberg B.T.L.H."/>
            <person name="Warris S."/>
            <person name="Nguyen H.D.T."/>
            <person name="van Gent-Pelzer M.P.E."/>
            <person name="Joly D.L."/>
            <person name="van de Geest H.C."/>
            <person name="Bonants P.J.M."/>
            <person name="Smith D.S."/>
            <person name="Levesque C.A."/>
            <person name="van der Lee T.A.J."/>
        </authorList>
    </citation>
    <scope>NUCLEOTIDE SEQUENCE [LARGE SCALE GENOMIC DNA]</scope>
    <source>
        <strain evidence="4 5">JEL517</strain>
    </source>
</reference>
<dbReference type="Gene3D" id="3.40.30.110">
    <property type="match status" value="1"/>
</dbReference>
<accession>A0A507C672</accession>
<evidence type="ECO:0000313" key="4">
    <source>
        <dbReference type="EMBL" id="TPX35132.1"/>
    </source>
</evidence>
<dbReference type="CDD" id="cd00570">
    <property type="entry name" value="GST_N_family"/>
    <property type="match status" value="1"/>
</dbReference>